<comment type="caution">
    <text evidence="2">The sequence shown here is derived from an EMBL/GenBank/DDBJ whole genome shotgun (WGS) entry which is preliminary data.</text>
</comment>
<name>A0A8S9SFZ9_BRACR</name>
<dbReference type="Proteomes" id="UP000712600">
    <property type="component" value="Unassembled WGS sequence"/>
</dbReference>
<reference evidence="2" key="1">
    <citation type="submission" date="2019-12" db="EMBL/GenBank/DDBJ databases">
        <title>Genome sequencing and annotation of Brassica cretica.</title>
        <authorList>
            <person name="Studholme D.J."/>
            <person name="Sarris P."/>
        </authorList>
    </citation>
    <scope>NUCLEOTIDE SEQUENCE</scope>
    <source>
        <strain evidence="2">PFS-109/04</strain>
        <tissue evidence="2">Leaf</tissue>
    </source>
</reference>
<evidence type="ECO:0000313" key="3">
    <source>
        <dbReference type="Proteomes" id="UP000712600"/>
    </source>
</evidence>
<feature type="compositionally biased region" description="Basic and acidic residues" evidence="1">
    <location>
        <begin position="1"/>
        <end position="20"/>
    </location>
</feature>
<accession>A0A8S9SFZ9</accession>
<gene>
    <name evidence="2" type="ORF">F2Q69_00038904</name>
</gene>
<protein>
    <submittedName>
        <fullName evidence="2">Uncharacterized protein</fullName>
    </submittedName>
</protein>
<evidence type="ECO:0000313" key="2">
    <source>
        <dbReference type="EMBL" id="KAF3600672.1"/>
    </source>
</evidence>
<proteinExistence type="predicted"/>
<dbReference type="EMBL" id="QGKX02000004">
    <property type="protein sequence ID" value="KAF3600672.1"/>
    <property type="molecule type" value="Genomic_DNA"/>
</dbReference>
<feature type="region of interest" description="Disordered" evidence="1">
    <location>
        <begin position="1"/>
        <end position="40"/>
    </location>
</feature>
<sequence length="108" mass="12009">MGSRIKEEKELEPDMEKDLADPVSPAGSTVADLSPTPTPWKTSSIQLWLLNKSLTVTTIHELHLAAQRGDLTSVKQILSDIDSQITGTIQALILMRRYDEGVIISHWE</sequence>
<evidence type="ECO:0000256" key="1">
    <source>
        <dbReference type="SAM" id="MobiDB-lite"/>
    </source>
</evidence>
<organism evidence="2 3">
    <name type="scientific">Brassica cretica</name>
    <name type="common">Mustard</name>
    <dbReference type="NCBI Taxonomy" id="69181"/>
    <lineage>
        <taxon>Eukaryota</taxon>
        <taxon>Viridiplantae</taxon>
        <taxon>Streptophyta</taxon>
        <taxon>Embryophyta</taxon>
        <taxon>Tracheophyta</taxon>
        <taxon>Spermatophyta</taxon>
        <taxon>Magnoliopsida</taxon>
        <taxon>eudicotyledons</taxon>
        <taxon>Gunneridae</taxon>
        <taxon>Pentapetalae</taxon>
        <taxon>rosids</taxon>
        <taxon>malvids</taxon>
        <taxon>Brassicales</taxon>
        <taxon>Brassicaceae</taxon>
        <taxon>Brassiceae</taxon>
        <taxon>Brassica</taxon>
    </lineage>
</organism>
<dbReference type="AlphaFoldDB" id="A0A8S9SFZ9"/>